<dbReference type="OrthoDB" id="248489at2"/>
<gene>
    <name evidence="1" type="ORF">CHM34_05295</name>
</gene>
<keyword evidence="2" id="KW-1185">Reference proteome</keyword>
<name>A0A235B7H9_9BACL</name>
<protein>
    <recommendedName>
        <fullName evidence="3">GNAT family N-acetyltransferase</fullName>
    </recommendedName>
</protein>
<dbReference type="AlphaFoldDB" id="A0A235B7H9"/>
<proteinExistence type="predicted"/>
<dbReference type="RefSeq" id="WP_094263573.1">
    <property type="nucleotide sequence ID" value="NZ_NOWF01000003.1"/>
</dbReference>
<evidence type="ECO:0000313" key="2">
    <source>
        <dbReference type="Proteomes" id="UP000215459"/>
    </source>
</evidence>
<comment type="caution">
    <text evidence="1">The sequence shown here is derived from an EMBL/GenBank/DDBJ whole genome shotgun (WGS) entry which is preliminary data.</text>
</comment>
<evidence type="ECO:0008006" key="3">
    <source>
        <dbReference type="Google" id="ProtNLM"/>
    </source>
</evidence>
<reference evidence="1 2" key="1">
    <citation type="submission" date="2017-07" db="EMBL/GenBank/DDBJ databases">
        <title>The genome sequence of Paludifilum halophilum highlights mechanisms for microbial adaptation to high salt environemnts.</title>
        <authorList>
            <person name="Belbahri L."/>
        </authorList>
    </citation>
    <scope>NUCLEOTIDE SEQUENCE [LARGE SCALE GENOMIC DNA]</scope>
    <source>
        <strain evidence="1 2">DSM 102817</strain>
    </source>
</reference>
<sequence>MTIRQLKEEDREPVLRFLRKQSSLNLFMIGDIINFGFDRDFQQVWGDFSPEGELRAVLLRYFGNYIPYAEGEFDRDGLVRVILEQGNLETFLGVNG</sequence>
<dbReference type="Proteomes" id="UP000215459">
    <property type="component" value="Unassembled WGS sequence"/>
</dbReference>
<organism evidence="1 2">
    <name type="scientific">Paludifilum halophilum</name>
    <dbReference type="NCBI Taxonomy" id="1642702"/>
    <lineage>
        <taxon>Bacteria</taxon>
        <taxon>Bacillati</taxon>
        <taxon>Bacillota</taxon>
        <taxon>Bacilli</taxon>
        <taxon>Bacillales</taxon>
        <taxon>Thermoactinomycetaceae</taxon>
        <taxon>Paludifilum</taxon>
    </lineage>
</organism>
<dbReference type="EMBL" id="NOWF01000003">
    <property type="protein sequence ID" value="OYD08268.1"/>
    <property type="molecule type" value="Genomic_DNA"/>
</dbReference>
<evidence type="ECO:0000313" key="1">
    <source>
        <dbReference type="EMBL" id="OYD08268.1"/>
    </source>
</evidence>
<accession>A0A235B7H9</accession>